<organism evidence="1 2">
    <name type="scientific">Paenibacillus durus ATCC 35681</name>
    <dbReference type="NCBI Taxonomy" id="1333534"/>
    <lineage>
        <taxon>Bacteria</taxon>
        <taxon>Bacillati</taxon>
        <taxon>Bacillota</taxon>
        <taxon>Bacilli</taxon>
        <taxon>Bacillales</taxon>
        <taxon>Paenibacillaceae</taxon>
        <taxon>Paenibacillus</taxon>
    </lineage>
</organism>
<evidence type="ECO:0000313" key="1">
    <source>
        <dbReference type="EMBL" id="AKG34422.1"/>
    </source>
</evidence>
<dbReference type="RefSeq" id="WP_036639040.1">
    <property type="nucleotide sequence ID" value="NZ_ASQQ01000144.1"/>
</dbReference>
<dbReference type="Proteomes" id="UP000034189">
    <property type="component" value="Chromosome"/>
</dbReference>
<dbReference type="OrthoDB" id="2642462at2"/>
<dbReference type="AlphaFoldDB" id="A0A0F7F9C5"/>
<dbReference type="EMBL" id="CP011114">
    <property type="protein sequence ID" value="AKG34422.1"/>
    <property type="molecule type" value="Genomic_DNA"/>
</dbReference>
<sequence>MRDRNRNARYRQKRQDVLAGVVLEKKYGPYFGVHSDMKLETLRKLNDSPLQSPSLKEQYPK</sequence>
<accession>A0A0F7F9C5</accession>
<evidence type="ECO:0000313" key="2">
    <source>
        <dbReference type="Proteomes" id="UP000034189"/>
    </source>
</evidence>
<dbReference type="PATRIC" id="fig|1333534.5.peg.1626"/>
<protein>
    <submittedName>
        <fullName evidence="1">Uncharacterized protein</fullName>
    </submittedName>
</protein>
<gene>
    <name evidence="1" type="ORF">VK70_07430</name>
</gene>
<reference evidence="1 2" key="1">
    <citation type="submission" date="2015-03" db="EMBL/GenBank/DDBJ databases">
        <authorList>
            <person name="Abdul Halim M."/>
        </authorList>
    </citation>
    <scope>NUCLEOTIDE SEQUENCE [LARGE SCALE GENOMIC DNA]</scope>
    <source>
        <strain evidence="1 2">ATCC 35681</strain>
    </source>
</reference>
<proteinExistence type="predicted"/>
<reference evidence="1 2" key="2">
    <citation type="journal article" date="2016" name="Genome Announc.">
        <title>Genome Sequence of a Gram-Positive Diazotroph, Paenibacillus durus Type Strain ATCC 35681.</title>
        <authorList>
            <person name="Halim M.A."/>
            <person name="Rahman A.Y."/>
            <person name="Sim K.S."/>
            <person name="Yam H.C."/>
            <person name="Rahim A.A."/>
            <person name="Ghazali A.H."/>
            <person name="Najimudin N."/>
        </authorList>
    </citation>
    <scope>NUCLEOTIDE SEQUENCE [LARGE SCALE GENOMIC DNA]</scope>
    <source>
        <strain evidence="1 2">ATCC 35681</strain>
    </source>
</reference>
<name>A0A0F7F9C5_PAEDU</name>
<dbReference type="HOGENOM" id="CLU_195817_0_0_9"/>